<feature type="compositionally biased region" description="Acidic residues" evidence="2">
    <location>
        <begin position="436"/>
        <end position="450"/>
    </location>
</feature>
<reference evidence="4" key="2">
    <citation type="submission" date="2020-06" db="EMBL/GenBank/DDBJ databases">
        <title>Helianthus annuus Genome sequencing and assembly Release 2.</title>
        <authorList>
            <person name="Gouzy J."/>
            <person name="Langlade N."/>
            <person name="Munos S."/>
        </authorList>
    </citation>
    <scope>NUCLEOTIDE SEQUENCE</scope>
    <source>
        <tissue evidence="4">Leaves</tissue>
    </source>
</reference>
<comment type="caution">
    <text evidence="4">The sequence shown here is derived from an EMBL/GenBank/DDBJ whole genome shotgun (WGS) entry which is preliminary data.</text>
</comment>
<protein>
    <recommendedName>
        <fullName evidence="3">Arabidopsis retrotransposon Orf1 C-terminal domain-containing protein</fullName>
    </recommendedName>
</protein>
<evidence type="ECO:0000256" key="1">
    <source>
        <dbReference type="SAM" id="Coils"/>
    </source>
</evidence>
<evidence type="ECO:0000313" key="4">
    <source>
        <dbReference type="EMBL" id="KAF5789334.1"/>
    </source>
</evidence>
<dbReference type="InterPro" id="IPR004312">
    <property type="entry name" value="ATHILA_Orf1_C"/>
</dbReference>
<dbReference type="Pfam" id="PF03078">
    <property type="entry name" value="ATHILA"/>
    <property type="match status" value="1"/>
</dbReference>
<gene>
    <name evidence="4" type="ORF">HanXRQr2_Chr09g0370021</name>
</gene>
<dbReference type="Gramene" id="mRNA:HanXRQr2_Chr09g0370021">
    <property type="protein sequence ID" value="CDS:HanXRQr2_Chr09g0370021.1"/>
    <property type="gene ID" value="HanXRQr2_Chr09g0370021"/>
</dbReference>
<keyword evidence="1" id="KW-0175">Coiled coil</keyword>
<organism evidence="4 5">
    <name type="scientific">Helianthus annuus</name>
    <name type="common">Common sunflower</name>
    <dbReference type="NCBI Taxonomy" id="4232"/>
    <lineage>
        <taxon>Eukaryota</taxon>
        <taxon>Viridiplantae</taxon>
        <taxon>Streptophyta</taxon>
        <taxon>Embryophyta</taxon>
        <taxon>Tracheophyta</taxon>
        <taxon>Spermatophyta</taxon>
        <taxon>Magnoliopsida</taxon>
        <taxon>eudicotyledons</taxon>
        <taxon>Gunneridae</taxon>
        <taxon>Pentapetalae</taxon>
        <taxon>asterids</taxon>
        <taxon>campanulids</taxon>
        <taxon>Asterales</taxon>
        <taxon>Asteraceae</taxon>
        <taxon>Asteroideae</taxon>
        <taxon>Heliantheae alliance</taxon>
        <taxon>Heliantheae</taxon>
        <taxon>Helianthus</taxon>
    </lineage>
</organism>
<feature type="region of interest" description="Disordered" evidence="2">
    <location>
        <begin position="1"/>
        <end position="30"/>
    </location>
</feature>
<evidence type="ECO:0000256" key="2">
    <source>
        <dbReference type="SAM" id="MobiDB-lite"/>
    </source>
</evidence>
<dbReference type="AlphaFoldDB" id="A0A9K3N747"/>
<accession>A0A9K3N747</accession>
<name>A0A9K3N747_HELAN</name>
<evidence type="ECO:0000313" key="5">
    <source>
        <dbReference type="Proteomes" id="UP000215914"/>
    </source>
</evidence>
<feature type="region of interest" description="Disordered" evidence="2">
    <location>
        <begin position="425"/>
        <end position="450"/>
    </location>
</feature>
<proteinExistence type="predicted"/>
<keyword evidence="5" id="KW-1185">Reference proteome</keyword>
<feature type="domain" description="Arabidopsis retrotransposon Orf1 C-terminal" evidence="3">
    <location>
        <begin position="86"/>
        <end position="236"/>
    </location>
</feature>
<reference evidence="4" key="1">
    <citation type="journal article" date="2017" name="Nature">
        <title>The sunflower genome provides insights into oil metabolism, flowering and Asterid evolution.</title>
        <authorList>
            <person name="Badouin H."/>
            <person name="Gouzy J."/>
            <person name="Grassa C.J."/>
            <person name="Murat F."/>
            <person name="Staton S.E."/>
            <person name="Cottret L."/>
            <person name="Lelandais-Briere C."/>
            <person name="Owens G.L."/>
            <person name="Carrere S."/>
            <person name="Mayjonade B."/>
            <person name="Legrand L."/>
            <person name="Gill N."/>
            <person name="Kane N.C."/>
            <person name="Bowers J.E."/>
            <person name="Hubner S."/>
            <person name="Bellec A."/>
            <person name="Berard A."/>
            <person name="Berges H."/>
            <person name="Blanchet N."/>
            <person name="Boniface M.C."/>
            <person name="Brunel D."/>
            <person name="Catrice O."/>
            <person name="Chaidir N."/>
            <person name="Claudel C."/>
            <person name="Donnadieu C."/>
            <person name="Faraut T."/>
            <person name="Fievet G."/>
            <person name="Helmstetter N."/>
            <person name="King M."/>
            <person name="Knapp S.J."/>
            <person name="Lai Z."/>
            <person name="Le Paslier M.C."/>
            <person name="Lippi Y."/>
            <person name="Lorenzon L."/>
            <person name="Mandel J.R."/>
            <person name="Marage G."/>
            <person name="Marchand G."/>
            <person name="Marquand E."/>
            <person name="Bret-Mestries E."/>
            <person name="Morien E."/>
            <person name="Nambeesan S."/>
            <person name="Nguyen T."/>
            <person name="Pegot-Espagnet P."/>
            <person name="Pouilly N."/>
            <person name="Raftis F."/>
            <person name="Sallet E."/>
            <person name="Schiex T."/>
            <person name="Thomas J."/>
            <person name="Vandecasteele C."/>
            <person name="Vares D."/>
            <person name="Vear F."/>
            <person name="Vautrin S."/>
            <person name="Crespi M."/>
            <person name="Mangin B."/>
            <person name="Burke J.M."/>
            <person name="Salse J."/>
            <person name="Munos S."/>
            <person name="Vincourt P."/>
            <person name="Rieseberg L.H."/>
            <person name="Langlade N.B."/>
        </authorList>
    </citation>
    <scope>NUCLEOTIDE SEQUENCE</scope>
    <source>
        <tissue evidence="4">Leaves</tissue>
    </source>
</reference>
<dbReference type="Proteomes" id="UP000215914">
    <property type="component" value="Unassembled WGS sequence"/>
</dbReference>
<feature type="coiled-coil region" evidence="1">
    <location>
        <begin position="386"/>
        <end position="413"/>
    </location>
</feature>
<dbReference type="EMBL" id="MNCJ02000324">
    <property type="protein sequence ID" value="KAF5789334.1"/>
    <property type="molecule type" value="Genomic_DNA"/>
</dbReference>
<evidence type="ECO:0000259" key="3">
    <source>
        <dbReference type="Pfam" id="PF03078"/>
    </source>
</evidence>
<sequence length="450" mass="51353">MSGEGSSSGTKRKRRGTRARGAAQEQPADTPLRVVEYRDDGIPHGQSMVLLDSPLLRFAYDTDGYYRLDVIKDVRLLEFRRIDWELVGRLGQVESLQELLGPKFRMALDCDAPQYRELALEFHSTFQYRHQGGFDEPDVVSFILGKRIFNMTLPQFAVATGLYTQQEVESDEFRGLLRQVVKQKEDFCVLKDDLKRFWATIANTTFSNNMVASDIRDPLYRFVHKILAATLIGRHEGDNKVNRHSLFCLMCMVQRRPTNLASILAGSFVRPKKGGVKARLFGGPYITILAERLEVFVDYPAERMHAGAPPSLMGLFSFQKASIITFDEPPAWSAVLPEIPLPPPGSEADIARQATIPTHYQVPRTRRELPAHVYPIREPRPDPLTLESLYDRVEQVRQEMRDVRQEVQDARHEMRDGIQVLLDHLQLPPPPSWQPLEEESADEEQGSDEE</sequence>